<organism evidence="1 2">
    <name type="scientific">Echinococcus multilocularis</name>
    <name type="common">Fox tapeworm</name>
    <dbReference type="NCBI Taxonomy" id="6211"/>
    <lineage>
        <taxon>Eukaryota</taxon>
        <taxon>Metazoa</taxon>
        <taxon>Spiralia</taxon>
        <taxon>Lophotrochozoa</taxon>
        <taxon>Platyhelminthes</taxon>
        <taxon>Cestoda</taxon>
        <taxon>Eucestoda</taxon>
        <taxon>Cyclophyllidea</taxon>
        <taxon>Taeniidae</taxon>
        <taxon>Echinococcus</taxon>
    </lineage>
</organism>
<gene>
    <name evidence="1" type="ORF">EmuJ_000336100</name>
</gene>
<protein>
    <submittedName>
        <fullName evidence="1">Expressed protein</fullName>
    </submittedName>
</protein>
<keyword evidence="2" id="KW-1185">Reference proteome</keyword>
<dbReference type="AlphaFoldDB" id="A0A068XV99"/>
<evidence type="ECO:0000313" key="2">
    <source>
        <dbReference type="Proteomes" id="UP000017246"/>
    </source>
</evidence>
<accession>A0A068XV99</accession>
<dbReference type="Proteomes" id="UP000017246">
    <property type="component" value="Unassembled WGS sequence"/>
</dbReference>
<reference evidence="1" key="2">
    <citation type="submission" date="2015-11" db="EMBL/GenBank/DDBJ databases">
        <authorList>
            <person name="Zhang Y."/>
            <person name="Guo Z."/>
        </authorList>
    </citation>
    <scope>NUCLEOTIDE SEQUENCE</scope>
</reference>
<name>A0A068XV99_ECHMU</name>
<evidence type="ECO:0000313" key="1">
    <source>
        <dbReference type="EMBL" id="CDS36280.1"/>
    </source>
</evidence>
<dbReference type="EMBL" id="LN902845">
    <property type="protein sequence ID" value="CDS36280.1"/>
    <property type="molecule type" value="Genomic_DNA"/>
</dbReference>
<sequence length="97" mass="10752">MSYVCTSPSPSTALPTASASLSETALSKLICSLLYINLSKYMINLTIMFLLPYGNVLNTLPEHELQLPPSMALIFVAEIVRCSPMFRTILIYYSNLT</sequence>
<proteinExistence type="predicted"/>
<reference evidence="1" key="1">
    <citation type="journal article" date="2013" name="Nature">
        <title>The genomes of four tapeworm species reveal adaptations to parasitism.</title>
        <authorList>
            <person name="Tsai I.J."/>
            <person name="Zarowiecki M."/>
            <person name="Holroyd N."/>
            <person name="Garciarrubio A."/>
            <person name="Sanchez-Flores A."/>
            <person name="Brooks K.L."/>
            <person name="Tracey A."/>
            <person name="Bobes R.J."/>
            <person name="Fragoso G."/>
            <person name="Sciutto E."/>
            <person name="Aslett M."/>
            <person name="Beasley H."/>
            <person name="Bennett H.M."/>
            <person name="Cai J."/>
            <person name="Camicia F."/>
            <person name="Clark R."/>
            <person name="Cucher M."/>
            <person name="De Silva N."/>
            <person name="Day T.A."/>
            <person name="Deplazes P."/>
            <person name="Estrada K."/>
            <person name="Fernandez C."/>
            <person name="Holland P.W."/>
            <person name="Hou J."/>
            <person name="Hu S."/>
            <person name="Huckvale T."/>
            <person name="Hung S.S."/>
            <person name="Kamenetzky L."/>
            <person name="Keane J.A."/>
            <person name="Kiss F."/>
            <person name="Koziol U."/>
            <person name="Lambert O."/>
            <person name="Liu K."/>
            <person name="Luo X."/>
            <person name="Luo Y."/>
            <person name="Macchiaroli N."/>
            <person name="Nichol S."/>
            <person name="Paps J."/>
            <person name="Parkinson J."/>
            <person name="Pouchkina-Stantcheva N."/>
            <person name="Riddiford N."/>
            <person name="Rosenzvit M."/>
            <person name="Salinas G."/>
            <person name="Wasmuth J.D."/>
            <person name="Zamanian M."/>
            <person name="Zheng Y."/>
            <person name="Cai X."/>
            <person name="Soberon X."/>
            <person name="Olson P.D."/>
            <person name="Laclette J.P."/>
            <person name="Brehm K."/>
            <person name="Berriman M."/>
            <person name="Garciarrubio A."/>
            <person name="Bobes R.J."/>
            <person name="Fragoso G."/>
            <person name="Sanchez-Flores A."/>
            <person name="Estrada K."/>
            <person name="Cevallos M.A."/>
            <person name="Morett E."/>
            <person name="Gonzalez V."/>
            <person name="Portillo T."/>
            <person name="Ochoa-Leyva A."/>
            <person name="Jose M.V."/>
            <person name="Sciutto E."/>
            <person name="Landa A."/>
            <person name="Jimenez L."/>
            <person name="Valdes V."/>
            <person name="Carrero J.C."/>
            <person name="Larralde C."/>
            <person name="Morales-Montor J."/>
            <person name="Limon-Lason J."/>
            <person name="Soberon X."/>
            <person name="Laclette J.P."/>
        </authorList>
    </citation>
    <scope>NUCLEOTIDE SEQUENCE [LARGE SCALE GENOMIC DNA]</scope>
</reference>